<comment type="caution">
    <text evidence="1">The sequence shown here is derived from an EMBL/GenBank/DDBJ whole genome shotgun (WGS) entry which is preliminary data.</text>
</comment>
<feature type="non-terminal residue" evidence="1">
    <location>
        <position position="1"/>
    </location>
</feature>
<feature type="non-terminal residue" evidence="1">
    <location>
        <position position="51"/>
    </location>
</feature>
<reference evidence="1" key="2">
    <citation type="submission" date="2023-05" db="EMBL/GenBank/DDBJ databases">
        <authorList>
            <person name="Fouks B."/>
        </authorList>
    </citation>
    <scope>NUCLEOTIDE SEQUENCE</scope>
    <source>
        <strain evidence="1">Stay&amp;Tobe</strain>
        <tissue evidence="1">Testes</tissue>
    </source>
</reference>
<evidence type="ECO:0000313" key="1">
    <source>
        <dbReference type="EMBL" id="KAJ9591231.1"/>
    </source>
</evidence>
<reference evidence="1" key="1">
    <citation type="journal article" date="2023" name="IScience">
        <title>Live-bearing cockroach genome reveals convergent evolutionary mechanisms linked to viviparity in insects and beyond.</title>
        <authorList>
            <person name="Fouks B."/>
            <person name="Harrison M.C."/>
            <person name="Mikhailova A.A."/>
            <person name="Marchal E."/>
            <person name="English S."/>
            <person name="Carruthers M."/>
            <person name="Jennings E.C."/>
            <person name="Chiamaka E.L."/>
            <person name="Frigard R.A."/>
            <person name="Pippel M."/>
            <person name="Attardo G.M."/>
            <person name="Benoit J.B."/>
            <person name="Bornberg-Bauer E."/>
            <person name="Tobe S.S."/>
        </authorList>
    </citation>
    <scope>NUCLEOTIDE SEQUENCE</scope>
    <source>
        <strain evidence="1">Stay&amp;Tobe</strain>
    </source>
</reference>
<dbReference type="EMBL" id="JASPKZ010003881">
    <property type="protein sequence ID" value="KAJ9591231.1"/>
    <property type="molecule type" value="Genomic_DNA"/>
</dbReference>
<evidence type="ECO:0000313" key="2">
    <source>
        <dbReference type="Proteomes" id="UP001233999"/>
    </source>
</evidence>
<protein>
    <submittedName>
        <fullName evidence="1">Uncharacterized protein</fullName>
    </submittedName>
</protein>
<keyword evidence="2" id="KW-1185">Reference proteome</keyword>
<organism evidence="1 2">
    <name type="scientific">Diploptera punctata</name>
    <name type="common">Pacific beetle cockroach</name>
    <dbReference type="NCBI Taxonomy" id="6984"/>
    <lineage>
        <taxon>Eukaryota</taxon>
        <taxon>Metazoa</taxon>
        <taxon>Ecdysozoa</taxon>
        <taxon>Arthropoda</taxon>
        <taxon>Hexapoda</taxon>
        <taxon>Insecta</taxon>
        <taxon>Pterygota</taxon>
        <taxon>Neoptera</taxon>
        <taxon>Polyneoptera</taxon>
        <taxon>Dictyoptera</taxon>
        <taxon>Blattodea</taxon>
        <taxon>Blaberoidea</taxon>
        <taxon>Blaberidae</taxon>
        <taxon>Diplopterinae</taxon>
        <taxon>Diploptera</taxon>
    </lineage>
</organism>
<dbReference type="Proteomes" id="UP001233999">
    <property type="component" value="Unassembled WGS sequence"/>
</dbReference>
<dbReference type="AlphaFoldDB" id="A0AAD8A2K1"/>
<gene>
    <name evidence="1" type="ORF">L9F63_002237</name>
</gene>
<name>A0AAD8A2K1_DIPPU</name>
<accession>A0AAD8A2K1</accession>
<proteinExistence type="predicted"/>
<sequence>LFCYSINKVSLLLYKLVFGTKGKMVRYSSFASGVRVILYGFQHCFTFYFTF</sequence>